<protein>
    <submittedName>
        <fullName evidence="1">Uncharacterized protein</fullName>
    </submittedName>
</protein>
<proteinExistence type="predicted"/>
<dbReference type="EMBL" id="JAHHIF010000004">
    <property type="protein sequence ID" value="MBW4543613.1"/>
    <property type="molecule type" value="Genomic_DNA"/>
</dbReference>
<name>A0A951U7V8_9CYAN</name>
<gene>
    <name evidence="1" type="ORF">KME25_04065</name>
</gene>
<reference evidence="1" key="1">
    <citation type="submission" date="2021-05" db="EMBL/GenBank/DDBJ databases">
        <authorList>
            <person name="Pietrasiak N."/>
            <person name="Ward R."/>
            <person name="Stajich J.E."/>
            <person name="Kurbessoian T."/>
        </authorList>
    </citation>
    <scope>NUCLEOTIDE SEQUENCE</scope>
    <source>
        <strain evidence="1">CPER-KK1</strain>
    </source>
</reference>
<dbReference type="AlphaFoldDB" id="A0A951U7V8"/>
<evidence type="ECO:0000313" key="1">
    <source>
        <dbReference type="EMBL" id="MBW4543613.1"/>
    </source>
</evidence>
<evidence type="ECO:0000313" key="2">
    <source>
        <dbReference type="Proteomes" id="UP000753908"/>
    </source>
</evidence>
<reference evidence="1" key="2">
    <citation type="journal article" date="2022" name="Microbiol. Resour. Announc.">
        <title>Metagenome Sequencing to Explore Phylogenomics of Terrestrial Cyanobacteria.</title>
        <authorList>
            <person name="Ward R.D."/>
            <person name="Stajich J.E."/>
            <person name="Johansen J.R."/>
            <person name="Huntemann M."/>
            <person name="Clum A."/>
            <person name="Foster B."/>
            <person name="Foster B."/>
            <person name="Roux S."/>
            <person name="Palaniappan K."/>
            <person name="Varghese N."/>
            <person name="Mukherjee S."/>
            <person name="Reddy T.B.K."/>
            <person name="Daum C."/>
            <person name="Copeland A."/>
            <person name="Chen I.A."/>
            <person name="Ivanova N.N."/>
            <person name="Kyrpides N.C."/>
            <person name="Shapiro N."/>
            <person name="Eloe-Fadrosh E.A."/>
            <person name="Pietrasiak N."/>
        </authorList>
    </citation>
    <scope>NUCLEOTIDE SEQUENCE</scope>
    <source>
        <strain evidence="1">CPER-KK1</strain>
    </source>
</reference>
<accession>A0A951U7V8</accession>
<organism evidence="1 2">
    <name type="scientific">Symplocastrum torsivum CPER-KK1</name>
    <dbReference type="NCBI Taxonomy" id="450513"/>
    <lineage>
        <taxon>Bacteria</taxon>
        <taxon>Bacillati</taxon>
        <taxon>Cyanobacteriota</taxon>
        <taxon>Cyanophyceae</taxon>
        <taxon>Oscillatoriophycideae</taxon>
        <taxon>Oscillatoriales</taxon>
        <taxon>Microcoleaceae</taxon>
        <taxon>Symplocastrum</taxon>
    </lineage>
</organism>
<sequence length="56" mass="6184">MQDKVKGQYTIAFKIDKSLFPGSEVESKSESVPEQHAIAGFTLLSATFIARRLLKA</sequence>
<dbReference type="Proteomes" id="UP000753908">
    <property type="component" value="Unassembled WGS sequence"/>
</dbReference>
<comment type="caution">
    <text evidence="1">The sequence shown here is derived from an EMBL/GenBank/DDBJ whole genome shotgun (WGS) entry which is preliminary data.</text>
</comment>